<proteinExistence type="predicted"/>
<dbReference type="EMBL" id="CP063196">
    <property type="protein sequence ID" value="UOE21326.1"/>
    <property type="molecule type" value="Genomic_DNA"/>
</dbReference>
<sequence>MRAYDTSREARIGDVDAYSGFVVAAVGQHDQAFVGGRIPRQGRAWMRAAVRPNRGPRHGLKGPQRMAGGIGEEPHARTMVVLVRRIPHVCAAVVGFRAAGGGEDLAIQDDRGPALVAELVQDLAQLGSLGGQHVDAFVRLPVGGDPADGVITGRGGDAAAATEPAQHQQCLTNRSQCPGPAGRAKSAAMSGQQASQVGDHGTGNIKHGRTGNHREASGPVDAVLW</sequence>
<dbReference type="KEGG" id="thao:NI17_009465"/>
<evidence type="ECO:0000313" key="2">
    <source>
        <dbReference type="EMBL" id="UOE21326.1"/>
    </source>
</evidence>
<dbReference type="RefSeq" id="WP_119268100.1">
    <property type="nucleotide sequence ID" value="NZ_CP063196.1"/>
</dbReference>
<accession>A0AA97M5N2</accession>
<evidence type="ECO:0000256" key="1">
    <source>
        <dbReference type="SAM" id="MobiDB-lite"/>
    </source>
</evidence>
<evidence type="ECO:0000313" key="3">
    <source>
        <dbReference type="Proteomes" id="UP000265719"/>
    </source>
</evidence>
<protein>
    <submittedName>
        <fullName evidence="2">Uncharacterized protein</fullName>
    </submittedName>
</protein>
<keyword evidence="3" id="KW-1185">Reference proteome</keyword>
<dbReference type="Proteomes" id="UP000265719">
    <property type="component" value="Chromosome"/>
</dbReference>
<feature type="compositionally biased region" description="Polar residues" evidence="1">
    <location>
        <begin position="165"/>
        <end position="176"/>
    </location>
</feature>
<name>A0AA97M5N2_9ACTN</name>
<gene>
    <name evidence="2" type="ORF">NI17_009465</name>
</gene>
<organism evidence="2 3">
    <name type="scientific">Thermobifida halotolerans</name>
    <dbReference type="NCBI Taxonomy" id="483545"/>
    <lineage>
        <taxon>Bacteria</taxon>
        <taxon>Bacillati</taxon>
        <taxon>Actinomycetota</taxon>
        <taxon>Actinomycetes</taxon>
        <taxon>Streptosporangiales</taxon>
        <taxon>Nocardiopsidaceae</taxon>
        <taxon>Thermobifida</taxon>
    </lineage>
</organism>
<feature type="region of interest" description="Disordered" evidence="1">
    <location>
        <begin position="152"/>
        <end position="225"/>
    </location>
</feature>
<dbReference type="AlphaFoldDB" id="A0AA97M5N2"/>
<reference evidence="2" key="1">
    <citation type="submission" date="2020-10" db="EMBL/GenBank/DDBJ databases">
        <title>De novo genome project of the cellulose decomposer Thermobifida halotolerans type strain.</title>
        <authorList>
            <person name="Nagy I."/>
            <person name="Horvath B."/>
            <person name="Kukolya J."/>
            <person name="Nagy I."/>
            <person name="Orsini M."/>
        </authorList>
    </citation>
    <scope>NUCLEOTIDE SEQUENCE</scope>
    <source>
        <strain evidence="2">DSM 44931</strain>
    </source>
</reference>